<gene>
    <name evidence="1" type="ORF">SCAL_000545</name>
</gene>
<protein>
    <submittedName>
        <fullName evidence="1">ArsR family transcriptional regulator</fullName>
    </submittedName>
</protein>
<dbReference type="SUPFAM" id="SSF46785">
    <property type="entry name" value="Winged helix' DNA-binding domain"/>
    <property type="match status" value="1"/>
</dbReference>
<dbReference type="InterPro" id="IPR036388">
    <property type="entry name" value="WH-like_DNA-bd_sf"/>
</dbReference>
<dbReference type="Gene3D" id="1.10.10.10">
    <property type="entry name" value="Winged helix-like DNA-binding domain superfamily/Winged helix DNA-binding domain"/>
    <property type="match status" value="1"/>
</dbReference>
<evidence type="ECO:0000313" key="1">
    <source>
        <dbReference type="EMBL" id="OFV67905.1"/>
    </source>
</evidence>
<proteinExistence type="predicted"/>
<keyword evidence="2" id="KW-1185">Reference proteome</keyword>
<accession>A0A1F2PA31</accession>
<dbReference type="EMBL" id="LYOS01000002">
    <property type="protein sequence ID" value="OFV67905.1"/>
    <property type="molecule type" value="Genomic_DNA"/>
</dbReference>
<organism evidence="1 2">
    <name type="scientific">Candidatus Syntropharchaeum caldarium</name>
    <dbReference type="NCBI Taxonomy" id="1838285"/>
    <lineage>
        <taxon>Archaea</taxon>
        <taxon>Methanobacteriati</taxon>
        <taxon>Methanobacteriota</taxon>
        <taxon>Stenosarchaea group</taxon>
        <taxon>Methanomicrobia</taxon>
        <taxon>Methanosarcinales</taxon>
        <taxon>ANME-2 cluster</taxon>
        <taxon>Candidatus Syntropharchaeum</taxon>
    </lineage>
</organism>
<dbReference type="Proteomes" id="UP000186940">
    <property type="component" value="Unassembled WGS sequence"/>
</dbReference>
<evidence type="ECO:0000313" key="2">
    <source>
        <dbReference type="Proteomes" id="UP000186940"/>
    </source>
</evidence>
<dbReference type="InterPro" id="IPR011991">
    <property type="entry name" value="ArsR-like_HTH"/>
</dbReference>
<name>A0A1F2PA31_9EURY</name>
<comment type="caution">
    <text evidence="1">The sequence shown here is derived from an EMBL/GenBank/DDBJ whole genome shotgun (WGS) entry which is preliminary data.</text>
</comment>
<sequence>MCTGDGCGHGRGEHFRKLMRALHCPTRWTIIECIGEGERGTKEIQKYLADMKEKITPSCLYYHLSELKKAGIIEIAGYREEGGGAPEKIWRLKSRQIVIDLLEGE</sequence>
<reference evidence="1" key="1">
    <citation type="submission" date="2016-05" db="EMBL/GenBank/DDBJ databases">
        <title>Microbial consortia oxidize butane by reversing methanogenesis.</title>
        <authorList>
            <person name="Laso-Perez R."/>
            <person name="Richter M."/>
            <person name="Wegener G."/>
            <person name="Musat F."/>
        </authorList>
    </citation>
    <scope>NUCLEOTIDE SEQUENCE [LARGE SCALE GENOMIC DNA]</scope>
    <source>
        <strain evidence="1">BOX2</strain>
    </source>
</reference>
<dbReference type="STRING" id="1838285.SCAL_000545"/>
<dbReference type="CDD" id="cd00090">
    <property type="entry name" value="HTH_ARSR"/>
    <property type="match status" value="1"/>
</dbReference>
<dbReference type="PATRIC" id="fig|1838285.3.peg.553"/>
<dbReference type="AlphaFoldDB" id="A0A1F2PA31"/>
<dbReference type="InterPro" id="IPR036390">
    <property type="entry name" value="WH_DNA-bd_sf"/>
</dbReference>